<dbReference type="EMBL" id="SNRW01000971">
    <property type="protein sequence ID" value="KAA6398370.1"/>
    <property type="molecule type" value="Genomic_DNA"/>
</dbReference>
<dbReference type="Proteomes" id="UP000324800">
    <property type="component" value="Unassembled WGS sequence"/>
</dbReference>
<reference evidence="1 2" key="1">
    <citation type="submission" date="2019-03" db="EMBL/GenBank/DDBJ databases">
        <title>Single cell metagenomics reveals metabolic interactions within the superorganism composed of flagellate Streblomastix strix and complex community of Bacteroidetes bacteria on its surface.</title>
        <authorList>
            <person name="Treitli S.C."/>
            <person name="Kolisko M."/>
            <person name="Husnik F."/>
            <person name="Keeling P."/>
            <person name="Hampl V."/>
        </authorList>
    </citation>
    <scope>NUCLEOTIDE SEQUENCE [LARGE SCALE GENOMIC DNA]</scope>
    <source>
        <strain evidence="1">ST1C</strain>
    </source>
</reference>
<dbReference type="AlphaFoldDB" id="A0A5J4WTS1"/>
<protein>
    <submittedName>
        <fullName evidence="1">Uncharacterized protein</fullName>
    </submittedName>
</protein>
<accession>A0A5J4WTS1</accession>
<name>A0A5J4WTS1_9EUKA</name>
<sequence>MISTCGGSCEENNDVIISGICAFKDITWNYKLNEGSNTNPLLHKAANEGIEEEGGMEEIESHLFHAVDMKYAYLKEQTIQTKNQLLFHRGFYQQDN</sequence>
<gene>
    <name evidence="1" type="ORF">EZS28_006102</name>
</gene>
<evidence type="ECO:0000313" key="1">
    <source>
        <dbReference type="EMBL" id="KAA6398370.1"/>
    </source>
</evidence>
<organism evidence="1 2">
    <name type="scientific">Streblomastix strix</name>
    <dbReference type="NCBI Taxonomy" id="222440"/>
    <lineage>
        <taxon>Eukaryota</taxon>
        <taxon>Metamonada</taxon>
        <taxon>Preaxostyla</taxon>
        <taxon>Oxymonadida</taxon>
        <taxon>Streblomastigidae</taxon>
        <taxon>Streblomastix</taxon>
    </lineage>
</organism>
<evidence type="ECO:0000313" key="2">
    <source>
        <dbReference type="Proteomes" id="UP000324800"/>
    </source>
</evidence>
<proteinExistence type="predicted"/>
<comment type="caution">
    <text evidence="1">The sequence shown here is derived from an EMBL/GenBank/DDBJ whole genome shotgun (WGS) entry which is preliminary data.</text>
</comment>